<dbReference type="EMBL" id="GL379789">
    <property type="protein sequence ID" value="EGT45759.1"/>
    <property type="molecule type" value="Genomic_DNA"/>
</dbReference>
<accession>G0MBS6</accession>
<dbReference type="Proteomes" id="UP000008068">
    <property type="component" value="Unassembled WGS sequence"/>
</dbReference>
<proteinExistence type="predicted"/>
<evidence type="ECO:0000313" key="2">
    <source>
        <dbReference type="Proteomes" id="UP000008068"/>
    </source>
</evidence>
<reference evidence="2" key="1">
    <citation type="submission" date="2011-07" db="EMBL/GenBank/DDBJ databases">
        <authorList>
            <consortium name="Caenorhabditis brenneri Sequencing and Analysis Consortium"/>
            <person name="Wilson R.K."/>
        </authorList>
    </citation>
    <scope>NUCLEOTIDE SEQUENCE [LARGE SCALE GENOMIC DNA]</scope>
    <source>
        <strain evidence="2">PB2801</strain>
    </source>
</reference>
<protein>
    <submittedName>
        <fullName evidence="1">Uncharacterized protein</fullName>
    </submittedName>
</protein>
<keyword evidence="2" id="KW-1185">Reference proteome</keyword>
<gene>
    <name evidence="1" type="ORF">CAEBREN_01629</name>
</gene>
<evidence type="ECO:0000313" key="1">
    <source>
        <dbReference type="EMBL" id="EGT45759.1"/>
    </source>
</evidence>
<sequence length="234" mass="28210">MAPEHSGSSNSFGAPEMENIEDLDWEEYEQQILLIMKKLYDDARLLQEAPPFEDEESYRKLVDRQLRNLMSYKHTLSKDQFDNQMRIFRDMCFTQVMGQHNRIEAKKEEARLKGEVYKYNVKKVDRDNLFTTATERLEFVQSQLEGFTPNVYPPTLEGKSEMALKMMEFYIYNDNFTKEEHMDFFRQGMVDRLLWDKTRFEAGHYPEFDSFEQLRDRYLEDIDMSKGLRRMFQV</sequence>
<organism evidence="2">
    <name type="scientific">Caenorhabditis brenneri</name>
    <name type="common">Nematode worm</name>
    <dbReference type="NCBI Taxonomy" id="135651"/>
    <lineage>
        <taxon>Eukaryota</taxon>
        <taxon>Metazoa</taxon>
        <taxon>Ecdysozoa</taxon>
        <taxon>Nematoda</taxon>
        <taxon>Chromadorea</taxon>
        <taxon>Rhabditida</taxon>
        <taxon>Rhabditina</taxon>
        <taxon>Rhabditomorpha</taxon>
        <taxon>Rhabditoidea</taxon>
        <taxon>Rhabditidae</taxon>
        <taxon>Peloderinae</taxon>
        <taxon>Caenorhabditis</taxon>
    </lineage>
</organism>
<dbReference type="HOGENOM" id="CLU_1185936_0_0_1"/>
<name>G0MBS6_CAEBE</name>
<dbReference type="AlphaFoldDB" id="G0MBS6"/>
<dbReference type="InParanoid" id="G0MBS6"/>